<evidence type="ECO:0000256" key="9">
    <source>
        <dbReference type="ARBA" id="ARBA00022964"/>
    </source>
</evidence>
<dbReference type="PROSITE" id="PS51184">
    <property type="entry name" value="JMJC"/>
    <property type="match status" value="1"/>
</dbReference>
<dbReference type="GO" id="GO:0008270">
    <property type="term" value="F:zinc ion binding"/>
    <property type="evidence" value="ECO:0007669"/>
    <property type="project" value="UniProtKB-KW"/>
</dbReference>
<dbReference type="GO" id="GO:0008168">
    <property type="term" value="F:methyltransferase activity"/>
    <property type="evidence" value="ECO:0007669"/>
    <property type="project" value="UniProtKB-KW"/>
</dbReference>
<comment type="caution">
    <text evidence="17">The sequence shown here is derived from an EMBL/GenBank/DDBJ whole genome shotgun (WGS) entry which is preliminary data.</text>
</comment>
<evidence type="ECO:0000256" key="2">
    <source>
        <dbReference type="ARBA" id="ARBA00004123"/>
    </source>
</evidence>
<dbReference type="SUPFAM" id="SSF51197">
    <property type="entry name" value="Clavaminate synthase-like"/>
    <property type="match status" value="1"/>
</dbReference>
<dbReference type="GO" id="GO:0005634">
    <property type="term" value="C:nucleus"/>
    <property type="evidence" value="ECO:0007669"/>
    <property type="project" value="UniProtKB-SubCell"/>
</dbReference>
<comment type="similarity">
    <text evidence="3">Belongs to the JHDM1 histone demethylase family.</text>
</comment>
<keyword evidence="5" id="KW-0479">Metal-binding</keyword>
<evidence type="ECO:0000256" key="8">
    <source>
        <dbReference type="ARBA" id="ARBA00022853"/>
    </source>
</evidence>
<accession>A0A1Y3AQN9</accession>
<evidence type="ECO:0000256" key="12">
    <source>
        <dbReference type="ARBA" id="ARBA00023015"/>
    </source>
</evidence>
<keyword evidence="17" id="KW-0808">Transferase</keyword>
<keyword evidence="7" id="KW-0862">Zinc</keyword>
<dbReference type="Pfam" id="PF02373">
    <property type="entry name" value="JmjC"/>
    <property type="match status" value="1"/>
</dbReference>
<sequence>MDGADITFEYFQRNGFQTPMVVKENKNNVLGMKIPPNSFTVDDVKACVGQRRILDVMDVETQKGKTMTMKEWCNYYNNTERIELLNVISLEFSHTKLENFVDSPRIVKQMDWVDLVWPRYLKKMQKEGTNALHEMKYPKVQKYCLMSVKGCYTDFHIDFGGTSVWYHILRGRKIFWLIPPTETNIRSYEKWTLSGEQSKIFFGDLVEHCCRIELESGNTFFIPTGWIHAVYTMEDSLVFGGNFLHSFGIEKQLRVSQVEDVTRVESKYRYPFFIHLMWYVLVRYVHCLMGRNHLS</sequence>
<keyword evidence="9" id="KW-0223">Dioxygenase</keyword>
<comment type="cofactor">
    <cofactor evidence="1">
        <name>Fe(2+)</name>
        <dbReference type="ChEBI" id="CHEBI:29033"/>
    </cofactor>
</comment>
<name>A0A1Y3AQN9_EURMA</name>
<dbReference type="Gene3D" id="1.20.58.1360">
    <property type="match status" value="1"/>
</dbReference>
<dbReference type="Gene3D" id="2.60.120.650">
    <property type="entry name" value="Cupin"/>
    <property type="match status" value="1"/>
</dbReference>
<keyword evidence="10" id="KW-0560">Oxidoreductase</keyword>
<feature type="domain" description="JmjC" evidence="16">
    <location>
        <begin position="92"/>
        <end position="260"/>
    </location>
</feature>
<gene>
    <name evidence="17" type="ORF">BLA29_004545</name>
</gene>
<proteinExistence type="inferred from homology"/>
<keyword evidence="17" id="KW-0489">Methyltransferase</keyword>
<protein>
    <recommendedName>
        <fullName evidence="4">[histone H3]-dimethyl-L-lysine(36) demethylase</fullName>
        <ecNumber evidence="4">1.14.11.27</ecNumber>
    </recommendedName>
</protein>
<evidence type="ECO:0000256" key="13">
    <source>
        <dbReference type="ARBA" id="ARBA00023163"/>
    </source>
</evidence>
<dbReference type="GO" id="GO:0032259">
    <property type="term" value="P:methylation"/>
    <property type="evidence" value="ECO:0007669"/>
    <property type="project" value="UniProtKB-KW"/>
</dbReference>
<evidence type="ECO:0000259" key="16">
    <source>
        <dbReference type="PROSITE" id="PS51184"/>
    </source>
</evidence>
<keyword evidence="12" id="KW-0805">Transcription regulation</keyword>
<dbReference type="Proteomes" id="UP000194236">
    <property type="component" value="Unassembled WGS sequence"/>
</dbReference>
<keyword evidence="13" id="KW-0804">Transcription</keyword>
<evidence type="ECO:0000256" key="11">
    <source>
        <dbReference type="ARBA" id="ARBA00023004"/>
    </source>
</evidence>
<evidence type="ECO:0000256" key="5">
    <source>
        <dbReference type="ARBA" id="ARBA00022723"/>
    </source>
</evidence>
<keyword evidence="11" id="KW-0408">Iron</keyword>
<evidence type="ECO:0000256" key="1">
    <source>
        <dbReference type="ARBA" id="ARBA00001954"/>
    </source>
</evidence>
<dbReference type="FunFam" id="2.60.120.650:FF:000005">
    <property type="entry name" value="lysine-specific demethylase 2A isoform X1"/>
    <property type="match status" value="1"/>
</dbReference>
<dbReference type="InterPro" id="IPR050690">
    <property type="entry name" value="JHDM1_Histone_Demethylase"/>
</dbReference>
<evidence type="ECO:0000313" key="17">
    <source>
        <dbReference type="EMBL" id="OTF69495.1"/>
    </source>
</evidence>
<keyword evidence="18" id="KW-1185">Reference proteome</keyword>
<keyword evidence="14" id="KW-0539">Nucleus</keyword>
<dbReference type="OrthoDB" id="5876800at2759"/>
<evidence type="ECO:0000256" key="14">
    <source>
        <dbReference type="ARBA" id="ARBA00023242"/>
    </source>
</evidence>
<dbReference type="GO" id="GO:0140680">
    <property type="term" value="F:histone H3K36me/H3K36me2 demethylase activity"/>
    <property type="evidence" value="ECO:0007669"/>
    <property type="project" value="UniProtKB-EC"/>
</dbReference>
<organism evidence="17 18">
    <name type="scientific">Euroglyphus maynei</name>
    <name type="common">Mayne's house dust mite</name>
    <dbReference type="NCBI Taxonomy" id="6958"/>
    <lineage>
        <taxon>Eukaryota</taxon>
        <taxon>Metazoa</taxon>
        <taxon>Ecdysozoa</taxon>
        <taxon>Arthropoda</taxon>
        <taxon>Chelicerata</taxon>
        <taxon>Arachnida</taxon>
        <taxon>Acari</taxon>
        <taxon>Acariformes</taxon>
        <taxon>Sarcoptiformes</taxon>
        <taxon>Astigmata</taxon>
        <taxon>Psoroptidia</taxon>
        <taxon>Analgoidea</taxon>
        <taxon>Pyroglyphidae</taxon>
        <taxon>Pyroglyphinae</taxon>
        <taxon>Euroglyphus</taxon>
    </lineage>
</organism>
<dbReference type="EMBL" id="MUJZ01070226">
    <property type="protein sequence ID" value="OTF69495.1"/>
    <property type="molecule type" value="Genomic_DNA"/>
</dbReference>
<evidence type="ECO:0000256" key="15">
    <source>
        <dbReference type="ARBA" id="ARBA00047915"/>
    </source>
</evidence>
<evidence type="ECO:0000256" key="7">
    <source>
        <dbReference type="ARBA" id="ARBA00022833"/>
    </source>
</evidence>
<feature type="non-terminal residue" evidence="17">
    <location>
        <position position="295"/>
    </location>
</feature>
<reference evidence="17 18" key="1">
    <citation type="submission" date="2017-03" db="EMBL/GenBank/DDBJ databases">
        <title>Genome Survey of Euroglyphus maynei.</title>
        <authorList>
            <person name="Arlian L.G."/>
            <person name="Morgan M.S."/>
            <person name="Rider S.D."/>
        </authorList>
    </citation>
    <scope>NUCLEOTIDE SEQUENCE [LARGE SCALE GENOMIC DNA]</scope>
    <source>
        <strain evidence="17">Arlian Lab</strain>
        <tissue evidence="17">Whole body</tissue>
    </source>
</reference>
<dbReference type="SMART" id="SM00558">
    <property type="entry name" value="JmjC"/>
    <property type="match status" value="1"/>
</dbReference>
<evidence type="ECO:0000256" key="10">
    <source>
        <dbReference type="ARBA" id="ARBA00023002"/>
    </source>
</evidence>
<evidence type="ECO:0000313" key="18">
    <source>
        <dbReference type="Proteomes" id="UP000194236"/>
    </source>
</evidence>
<dbReference type="PANTHER" id="PTHR23123">
    <property type="entry name" value="PHD/F-BOX CONTAINING PROTEIN"/>
    <property type="match status" value="1"/>
</dbReference>
<dbReference type="InterPro" id="IPR003347">
    <property type="entry name" value="JmjC_dom"/>
</dbReference>
<evidence type="ECO:0000256" key="4">
    <source>
        <dbReference type="ARBA" id="ARBA00013246"/>
    </source>
</evidence>
<evidence type="ECO:0000256" key="6">
    <source>
        <dbReference type="ARBA" id="ARBA00022771"/>
    </source>
</evidence>
<keyword evidence="8" id="KW-0156">Chromatin regulator</keyword>
<comment type="catalytic activity">
    <reaction evidence="15">
        <text>N(6),N(6)-dimethyl-L-lysyl(36)-[histone H3] + 2 2-oxoglutarate + 2 O2 = L-lysyl(36)-[histone H3] + 2 formaldehyde + 2 succinate + 2 CO2</text>
        <dbReference type="Rhea" id="RHEA:42032"/>
        <dbReference type="Rhea" id="RHEA-COMP:9785"/>
        <dbReference type="Rhea" id="RHEA-COMP:9787"/>
        <dbReference type="ChEBI" id="CHEBI:15379"/>
        <dbReference type="ChEBI" id="CHEBI:16526"/>
        <dbReference type="ChEBI" id="CHEBI:16810"/>
        <dbReference type="ChEBI" id="CHEBI:16842"/>
        <dbReference type="ChEBI" id="CHEBI:29969"/>
        <dbReference type="ChEBI" id="CHEBI:30031"/>
        <dbReference type="ChEBI" id="CHEBI:61976"/>
        <dbReference type="EC" id="1.14.11.27"/>
    </reaction>
</comment>
<dbReference type="EC" id="1.14.11.27" evidence="4"/>
<keyword evidence="6" id="KW-0863">Zinc-finger</keyword>
<comment type="subcellular location">
    <subcellularLocation>
        <location evidence="2">Nucleus</location>
    </subcellularLocation>
</comment>
<dbReference type="AlphaFoldDB" id="A0A1Y3AQN9"/>
<evidence type="ECO:0000256" key="3">
    <source>
        <dbReference type="ARBA" id="ARBA00008037"/>
    </source>
</evidence>